<dbReference type="SUPFAM" id="SSF52540">
    <property type="entry name" value="P-loop containing nucleoside triphosphate hydrolases"/>
    <property type="match status" value="1"/>
</dbReference>
<dbReference type="InterPro" id="IPR011545">
    <property type="entry name" value="DEAD/DEAH_box_helicase_dom"/>
</dbReference>
<dbReference type="Gene3D" id="3.40.50.300">
    <property type="entry name" value="P-loop containing nucleotide triphosphate hydrolases"/>
    <property type="match status" value="2"/>
</dbReference>
<dbReference type="EMBL" id="JAGFBU010000010">
    <property type="protein sequence ID" value="MBP4143206.1"/>
    <property type="molecule type" value="Genomic_DNA"/>
</dbReference>
<dbReference type="Proteomes" id="UP000674217">
    <property type="component" value="Unassembled WGS sequence"/>
</dbReference>
<keyword evidence="3 7" id="KW-0347">Helicase</keyword>
<gene>
    <name evidence="7" type="ORF">J3S90_15480</name>
</gene>
<accession>A0ABS5CX49</accession>
<dbReference type="InterPro" id="IPR050474">
    <property type="entry name" value="Hel308_SKI2-like"/>
</dbReference>
<evidence type="ECO:0000313" key="7">
    <source>
        <dbReference type="EMBL" id="MBP4143206.1"/>
    </source>
</evidence>
<evidence type="ECO:0000256" key="4">
    <source>
        <dbReference type="ARBA" id="ARBA00022840"/>
    </source>
</evidence>
<dbReference type="Pfam" id="PF00270">
    <property type="entry name" value="DEAD"/>
    <property type="match status" value="1"/>
</dbReference>
<dbReference type="PANTHER" id="PTHR47961:SF6">
    <property type="entry name" value="DNA-DIRECTED DNA POLYMERASE"/>
    <property type="match status" value="1"/>
</dbReference>
<evidence type="ECO:0000313" key="8">
    <source>
        <dbReference type="Proteomes" id="UP000674217"/>
    </source>
</evidence>
<dbReference type="InterPro" id="IPR014001">
    <property type="entry name" value="Helicase_ATP-bd"/>
</dbReference>
<feature type="domain" description="Helicase C-terminal" evidence="6">
    <location>
        <begin position="356"/>
        <end position="442"/>
    </location>
</feature>
<feature type="domain" description="Helicase ATP-binding" evidence="5">
    <location>
        <begin position="87"/>
        <end position="262"/>
    </location>
</feature>
<evidence type="ECO:0000256" key="2">
    <source>
        <dbReference type="ARBA" id="ARBA00022801"/>
    </source>
</evidence>
<keyword evidence="8" id="KW-1185">Reference proteome</keyword>
<comment type="caution">
    <text evidence="7">The sequence shown here is derived from an EMBL/GenBank/DDBJ whole genome shotgun (WGS) entry which is preliminary data.</text>
</comment>
<organism evidence="7 8">
    <name type="scientific">Flavobacterium flabelliforme</name>
    <dbReference type="NCBI Taxonomy" id="2816119"/>
    <lineage>
        <taxon>Bacteria</taxon>
        <taxon>Pseudomonadati</taxon>
        <taxon>Bacteroidota</taxon>
        <taxon>Flavobacteriia</taxon>
        <taxon>Flavobacteriales</taxon>
        <taxon>Flavobacteriaceae</taxon>
        <taxon>Flavobacterium</taxon>
    </lineage>
</organism>
<keyword evidence="1" id="KW-0547">Nucleotide-binding</keyword>
<dbReference type="SMART" id="SM00487">
    <property type="entry name" value="DEXDc"/>
    <property type="match status" value="1"/>
</dbReference>
<protein>
    <submittedName>
        <fullName evidence="7">DEAD/DEAH box helicase</fullName>
    </submittedName>
</protein>
<dbReference type="PANTHER" id="PTHR47961">
    <property type="entry name" value="DNA POLYMERASE THETA, PUTATIVE (AFU_ORTHOLOGUE AFUA_1G05260)-RELATED"/>
    <property type="match status" value="1"/>
</dbReference>
<dbReference type="InterPro" id="IPR001650">
    <property type="entry name" value="Helicase_C-like"/>
</dbReference>
<evidence type="ECO:0000256" key="3">
    <source>
        <dbReference type="ARBA" id="ARBA00022806"/>
    </source>
</evidence>
<proteinExistence type="predicted"/>
<dbReference type="GO" id="GO:0004386">
    <property type="term" value="F:helicase activity"/>
    <property type="evidence" value="ECO:0007669"/>
    <property type="project" value="UniProtKB-KW"/>
</dbReference>
<evidence type="ECO:0000259" key="5">
    <source>
        <dbReference type="SMART" id="SM00487"/>
    </source>
</evidence>
<evidence type="ECO:0000259" key="6">
    <source>
        <dbReference type="SMART" id="SM00490"/>
    </source>
</evidence>
<keyword evidence="2" id="KW-0378">Hydrolase</keyword>
<dbReference type="SMART" id="SM00490">
    <property type="entry name" value="HELICc"/>
    <property type="match status" value="1"/>
</dbReference>
<keyword evidence="4" id="KW-0067">ATP-binding</keyword>
<dbReference type="InterPro" id="IPR027417">
    <property type="entry name" value="P-loop_NTPase"/>
</dbReference>
<evidence type="ECO:0000256" key="1">
    <source>
        <dbReference type="ARBA" id="ARBA00022741"/>
    </source>
</evidence>
<name>A0ABS5CX49_9FLAO</name>
<dbReference type="RefSeq" id="WP_210646934.1">
    <property type="nucleotide sequence ID" value="NZ_JAGFBU010000010.1"/>
</dbReference>
<sequence>MLNKSLSIGQLDSSLVTNILNEFHIEGPINSDHLETLSYIKKFAPNEFQYFEKKLMFLMGLFYKTTEPQTFFDQIYWDYANAIFEQTGRYFTPVQADAFNSIQKFDNFSFSAPTSAGKSYLFQELIKDIKGDIIIVVPSRALLSEYLIKIQDLVPNEILVLPFIDFVNIRKTIRRIFIITPERGDELFKYEEKINLQLVLFDEAQLSEEGIRGMKFDSLVRRIDKKFPNVKKVFTHPFVINPEAQLQKHNLQNGNSEAYDQKAVGKIFIEYRNDTFKYFSPYNDQSRGKLEYSGDIISDSISNGKTALIYIAKSKIYDETFLQTYSKYIALCKEVTDPRALEHIDELKNYFGEDQEKKSLMLFLMRVGIVIHHGSIPLKARTIIERFVNENHAQMCFSTSTLIQGINMPFDLVWINNFRFTGTEDQKKLNLKNLIGRAGRTSKLPNNYDYGYVIINSANKNRFIERLKSDSYLETESILDSTAENVDEDFIDIINAIKNDSFDNNLNLTTEQVSRLNSSNLDQDIEFILSSFIDSKGVPLSGRAYHDLSIAIRREIRRRLANIFISHLRRTELTRGEISVLDTAIPILLWHIQGKSFSEIVSLRYSYLSERDFRRGLSRDLKNRKISRKEYRSQLVNKQIKFSCIAETLPNSRFPVPIPLFGYKSVTEIDFDLLIYDTYDYIDKVLSLSLKDPLSAAFELYYNRTSDSKALSLANYIRYGTNDIVEIWLLRYGFSFEEIEWVKPYILEIDENEIKFKNNISELFEDSVKYKAIERYL</sequence>
<reference evidence="7 8" key="1">
    <citation type="submission" date="2021-03" db="EMBL/GenBank/DDBJ databases">
        <title>Flavobacterium Flabelliformis Sp. Nov. And Flavobacterium Geliluteum Sp. Nov., Two Novel Multidrug Resistant Psychrophilic Species Isolated From Antarctica.</title>
        <authorList>
            <person name="Kralova S."/>
            <person name="Busse H.J."/>
            <person name="Bezdicek M."/>
            <person name="Nykrynova M."/>
            <person name="Kroupova E."/>
            <person name="Krsek D."/>
            <person name="Sedlacek I."/>
        </authorList>
    </citation>
    <scope>NUCLEOTIDE SEQUENCE [LARGE SCALE GENOMIC DNA]</scope>
    <source>
        <strain evidence="7 8">P4023</strain>
    </source>
</reference>